<evidence type="ECO:0000313" key="2">
    <source>
        <dbReference type="EMBL" id="VEA36025.1"/>
    </source>
</evidence>
<dbReference type="SUPFAM" id="SSF141571">
    <property type="entry name" value="Pentapeptide repeat-like"/>
    <property type="match status" value="1"/>
</dbReference>
<evidence type="ECO:0000256" key="1">
    <source>
        <dbReference type="SAM" id="MobiDB-lite"/>
    </source>
</evidence>
<proteinExistence type="predicted"/>
<dbReference type="AlphaFoldDB" id="A0A447PFB3"/>
<protein>
    <submittedName>
        <fullName evidence="2">E3 ubiquitin-protein ligase SopA</fullName>
        <ecNumber evidence="2">6.3.2.-</ecNumber>
    </submittedName>
</protein>
<reference evidence="2 3" key="1">
    <citation type="submission" date="2018-12" db="EMBL/GenBank/DDBJ databases">
        <authorList>
            <consortium name="Pathogen Informatics"/>
        </authorList>
    </citation>
    <scope>NUCLEOTIDE SEQUENCE [LARGE SCALE GENOMIC DNA]</scope>
    <source>
        <strain evidence="2 3">NCTC8271</strain>
    </source>
</reference>
<name>A0A447PFB3_SALET</name>
<dbReference type="Gene3D" id="1.25.40.300">
    <property type="entry name" value="Putative secreted effector protein"/>
    <property type="match status" value="1"/>
</dbReference>
<dbReference type="Pfam" id="PF00805">
    <property type="entry name" value="Pentapeptide"/>
    <property type="match status" value="1"/>
</dbReference>
<organism evidence="2 3">
    <name type="scientific">Salmonella enterica I</name>
    <dbReference type="NCBI Taxonomy" id="59201"/>
    <lineage>
        <taxon>Bacteria</taxon>
        <taxon>Pseudomonadati</taxon>
        <taxon>Pseudomonadota</taxon>
        <taxon>Gammaproteobacteria</taxon>
        <taxon>Enterobacterales</taxon>
        <taxon>Enterobacteriaceae</taxon>
        <taxon>Salmonella</taxon>
    </lineage>
</organism>
<dbReference type="Proteomes" id="UP000273655">
    <property type="component" value="Chromosome 1"/>
</dbReference>
<sequence>MERDGDIIKGFNFSNSKFTYSDISHLHFDECRFTYSTLSDVVCSNTKFSNSDMNEVLLQYSITTQQQPSFIDTTLKNTLIRHKANLSGVILHEPDNSSPPSVSRGGNFIRLGDIWLQMPLLWTENAVDGFLNHEHNNGKSILMTIDSLPDKYSQEKSPGNGRPGEVIAGWPLNRGRYPAS</sequence>
<dbReference type="EMBL" id="LR134148">
    <property type="protein sequence ID" value="VEA36025.1"/>
    <property type="molecule type" value="Genomic_DNA"/>
</dbReference>
<dbReference type="InterPro" id="IPR001646">
    <property type="entry name" value="5peptide_repeat"/>
</dbReference>
<evidence type="ECO:0000313" key="3">
    <source>
        <dbReference type="Proteomes" id="UP000273655"/>
    </source>
</evidence>
<feature type="region of interest" description="Disordered" evidence="1">
    <location>
        <begin position="150"/>
        <end position="180"/>
    </location>
</feature>
<gene>
    <name evidence="2" type="primary">sopA_2</name>
    <name evidence="2" type="ORF">NCTC8271_02313</name>
</gene>
<accession>A0A447PFB3</accession>
<dbReference type="Gene3D" id="2.160.20.80">
    <property type="entry name" value="E3 ubiquitin-protein ligase SopA"/>
    <property type="match status" value="1"/>
</dbReference>
<dbReference type="EC" id="6.3.2.-" evidence="2"/>